<evidence type="ECO:0000313" key="1">
    <source>
        <dbReference type="EMBL" id="RIB25407.1"/>
    </source>
</evidence>
<reference evidence="1 2" key="1">
    <citation type="submission" date="2018-06" db="EMBL/GenBank/DDBJ databases">
        <title>Comparative genomics reveals the genomic features of Rhizophagus irregularis, R. cerebriforme, R. diaphanum and Gigaspora rosea, and their symbiotic lifestyle signature.</title>
        <authorList>
            <person name="Morin E."/>
            <person name="San Clemente H."/>
            <person name="Chen E.C.H."/>
            <person name="De La Providencia I."/>
            <person name="Hainaut M."/>
            <person name="Kuo A."/>
            <person name="Kohler A."/>
            <person name="Murat C."/>
            <person name="Tang N."/>
            <person name="Roy S."/>
            <person name="Loubradou J."/>
            <person name="Henrissat B."/>
            <person name="Grigoriev I.V."/>
            <person name="Corradi N."/>
            <person name="Roux C."/>
            <person name="Martin F.M."/>
        </authorList>
    </citation>
    <scope>NUCLEOTIDE SEQUENCE [LARGE SCALE GENOMIC DNA]</scope>
    <source>
        <strain evidence="1 2">DAOM 194757</strain>
    </source>
</reference>
<proteinExistence type="predicted"/>
<organism evidence="1 2">
    <name type="scientific">Gigaspora rosea</name>
    <dbReference type="NCBI Taxonomy" id="44941"/>
    <lineage>
        <taxon>Eukaryota</taxon>
        <taxon>Fungi</taxon>
        <taxon>Fungi incertae sedis</taxon>
        <taxon>Mucoromycota</taxon>
        <taxon>Glomeromycotina</taxon>
        <taxon>Glomeromycetes</taxon>
        <taxon>Diversisporales</taxon>
        <taxon>Gigasporaceae</taxon>
        <taxon>Gigaspora</taxon>
    </lineage>
</organism>
<dbReference type="Proteomes" id="UP000266673">
    <property type="component" value="Unassembled WGS sequence"/>
</dbReference>
<dbReference type="OrthoDB" id="2443892at2759"/>
<dbReference type="EMBL" id="QKWP01000176">
    <property type="protein sequence ID" value="RIB25407.1"/>
    <property type="molecule type" value="Genomic_DNA"/>
</dbReference>
<accession>A0A397VVN0</accession>
<sequence>MYSLPFLKNHLPKKYYEGWGLFVKAVRLYQKQTITYNDLNKIQSCLLAFYTHYEKEYYHGVLDR</sequence>
<protein>
    <submittedName>
        <fullName evidence="1">Uncharacterized protein</fullName>
    </submittedName>
</protein>
<gene>
    <name evidence="1" type="ORF">C2G38_1956470</name>
</gene>
<name>A0A397VVN0_9GLOM</name>
<comment type="caution">
    <text evidence="1">The sequence shown here is derived from an EMBL/GenBank/DDBJ whole genome shotgun (WGS) entry which is preliminary data.</text>
</comment>
<dbReference type="AlphaFoldDB" id="A0A397VVN0"/>
<keyword evidence="2" id="KW-1185">Reference proteome</keyword>
<dbReference type="STRING" id="44941.A0A397VVN0"/>
<evidence type="ECO:0000313" key="2">
    <source>
        <dbReference type="Proteomes" id="UP000266673"/>
    </source>
</evidence>